<comment type="caution">
    <text evidence="7">The sequence shown here is derived from an EMBL/GenBank/DDBJ whole genome shotgun (WGS) entry which is preliminary data.</text>
</comment>
<keyword evidence="3" id="KW-0547">Nucleotide-binding</keyword>
<dbReference type="PANTHER" id="PTHR43085">
    <property type="entry name" value="HEXOKINASE FAMILY MEMBER"/>
    <property type="match status" value="1"/>
</dbReference>
<keyword evidence="5" id="KW-0067">ATP-binding</keyword>
<evidence type="ECO:0000313" key="8">
    <source>
        <dbReference type="Proteomes" id="UP000035720"/>
    </source>
</evidence>
<feature type="domain" description="Carbohydrate kinase PfkB" evidence="6">
    <location>
        <begin position="10"/>
        <end position="302"/>
    </location>
</feature>
<keyword evidence="4" id="KW-0418">Kinase</keyword>
<evidence type="ECO:0000256" key="3">
    <source>
        <dbReference type="ARBA" id="ARBA00022741"/>
    </source>
</evidence>
<dbReference type="InterPro" id="IPR029056">
    <property type="entry name" value="Ribokinase-like"/>
</dbReference>
<dbReference type="RefSeq" id="WP_048544638.1">
    <property type="nucleotide sequence ID" value="NZ_HF571038.1"/>
</dbReference>
<dbReference type="SUPFAM" id="SSF53613">
    <property type="entry name" value="Ribokinase-like"/>
    <property type="match status" value="1"/>
</dbReference>
<dbReference type="STRING" id="1193518.BN13_150050"/>
<evidence type="ECO:0000256" key="1">
    <source>
        <dbReference type="ARBA" id="ARBA00010688"/>
    </source>
</evidence>
<reference evidence="7 8" key="1">
    <citation type="journal article" date="2013" name="ISME J.">
        <title>A metabolic model for members of the genus Tetrasphaera involved in enhanced biological phosphorus removal.</title>
        <authorList>
            <person name="Kristiansen R."/>
            <person name="Nguyen H.T.T."/>
            <person name="Saunders A.M."/>
            <person name="Nielsen J.L."/>
            <person name="Wimmer R."/>
            <person name="Le V.Q."/>
            <person name="McIlroy S.J."/>
            <person name="Petrovski S."/>
            <person name="Seviour R.J."/>
            <person name="Calteau A."/>
            <person name="Nielsen K.L."/>
            <person name="Nielsen P.H."/>
        </authorList>
    </citation>
    <scope>NUCLEOTIDE SEQUENCE [LARGE SCALE GENOMIC DNA]</scope>
    <source>
        <strain evidence="7 8">Ben 74</strain>
    </source>
</reference>
<evidence type="ECO:0000256" key="2">
    <source>
        <dbReference type="ARBA" id="ARBA00022679"/>
    </source>
</evidence>
<dbReference type="InterPro" id="IPR002173">
    <property type="entry name" value="Carboh/pur_kinase_PfkB_CS"/>
</dbReference>
<dbReference type="EMBL" id="CAJC01000057">
    <property type="protein sequence ID" value="CCI52189.1"/>
    <property type="molecule type" value="Genomic_DNA"/>
</dbReference>
<dbReference type="GO" id="GO:0005524">
    <property type="term" value="F:ATP binding"/>
    <property type="evidence" value="ECO:0007669"/>
    <property type="project" value="UniProtKB-KW"/>
</dbReference>
<name>A0A077M6G3_9MICO</name>
<dbReference type="Pfam" id="PF00294">
    <property type="entry name" value="PfkB"/>
    <property type="match status" value="1"/>
</dbReference>
<sequence>MERASSSFLIIGEALIDIVQRYAENPVEHVGGSPANVAVGVARLDNTVKFATCLGDDARGDRIRAHLTRRGVQVVTDPTETRTSTALANIDETGAATYIFDLNWDPGTIELTSDIGHIHTGSIGAVLLPGTDDVVAALQRGSTQATISYDPNVRPTIMGDLDKVRAQIESIIGYSDVVKASSDDIELLYPDLSLEAVLTRWGNLGPGLTVATRAADGVSFRLTGTGEFVTLAAPPTRVVDTVGAGDSFMAGLLSGLFDAGLLGGPEARDRLGRATMAQVTPAIARGSRCGAITVSRAGAYAPSLDEL</sequence>
<dbReference type="Gene3D" id="3.40.1190.20">
    <property type="match status" value="1"/>
</dbReference>
<dbReference type="GO" id="GO:0016301">
    <property type="term" value="F:kinase activity"/>
    <property type="evidence" value="ECO:0007669"/>
    <property type="project" value="UniProtKB-KW"/>
</dbReference>
<accession>A0A077M6G3</accession>
<keyword evidence="8" id="KW-1185">Reference proteome</keyword>
<evidence type="ECO:0000256" key="5">
    <source>
        <dbReference type="ARBA" id="ARBA00022840"/>
    </source>
</evidence>
<dbReference type="InterPro" id="IPR050306">
    <property type="entry name" value="PfkB_Carbo_kinase"/>
</dbReference>
<protein>
    <recommendedName>
        <fullName evidence="6">Carbohydrate kinase PfkB domain-containing protein</fullName>
    </recommendedName>
</protein>
<dbReference type="InterPro" id="IPR011611">
    <property type="entry name" value="PfkB_dom"/>
</dbReference>
<dbReference type="PROSITE" id="PS00584">
    <property type="entry name" value="PFKB_KINASES_2"/>
    <property type="match status" value="1"/>
</dbReference>
<dbReference type="AlphaFoldDB" id="A0A077M6G3"/>
<comment type="similarity">
    <text evidence="1">Belongs to the carbohydrate kinase PfkB family.</text>
</comment>
<evidence type="ECO:0000259" key="6">
    <source>
        <dbReference type="Pfam" id="PF00294"/>
    </source>
</evidence>
<dbReference type="OrthoDB" id="9795789at2"/>
<dbReference type="CDD" id="cd01167">
    <property type="entry name" value="bac_FRK"/>
    <property type="match status" value="1"/>
</dbReference>
<keyword evidence="2" id="KW-0808">Transferase</keyword>
<dbReference type="Proteomes" id="UP000035720">
    <property type="component" value="Unassembled WGS sequence"/>
</dbReference>
<evidence type="ECO:0000313" key="7">
    <source>
        <dbReference type="EMBL" id="CCI52189.1"/>
    </source>
</evidence>
<organism evidence="7 8">
    <name type="scientific">Nostocoides jenkinsii Ben 74</name>
    <dbReference type="NCBI Taxonomy" id="1193518"/>
    <lineage>
        <taxon>Bacteria</taxon>
        <taxon>Bacillati</taxon>
        <taxon>Actinomycetota</taxon>
        <taxon>Actinomycetes</taxon>
        <taxon>Micrococcales</taxon>
        <taxon>Intrasporangiaceae</taxon>
        <taxon>Nostocoides</taxon>
    </lineage>
</organism>
<dbReference type="PANTHER" id="PTHR43085:SF1">
    <property type="entry name" value="PSEUDOURIDINE KINASE-RELATED"/>
    <property type="match status" value="1"/>
</dbReference>
<gene>
    <name evidence="7" type="ORF">BN13_150050</name>
</gene>
<proteinExistence type="inferred from homology"/>
<evidence type="ECO:0000256" key="4">
    <source>
        <dbReference type="ARBA" id="ARBA00022777"/>
    </source>
</evidence>